<evidence type="ECO:0000256" key="1">
    <source>
        <dbReference type="ARBA" id="ARBA00004571"/>
    </source>
</evidence>
<keyword evidence="8" id="KW-0626">Porin</keyword>
<evidence type="ECO:0000256" key="8">
    <source>
        <dbReference type="ARBA" id="ARBA00023114"/>
    </source>
</evidence>
<dbReference type="PRINTS" id="PR00183">
    <property type="entry name" value="ECOLIPORIN"/>
</dbReference>
<evidence type="ECO:0000313" key="13">
    <source>
        <dbReference type="EMBL" id="OOS04321.1"/>
    </source>
</evidence>
<evidence type="ECO:0000313" key="14">
    <source>
        <dbReference type="Proteomes" id="UP000190023"/>
    </source>
</evidence>
<comment type="similarity">
    <text evidence="2">Belongs to the Gram-negative porin family.</text>
</comment>
<dbReference type="GO" id="GO:0009279">
    <property type="term" value="C:cell outer membrane"/>
    <property type="evidence" value="ECO:0007669"/>
    <property type="project" value="UniProtKB-SubCell"/>
</dbReference>
<comment type="caution">
    <text evidence="13">The sequence shown here is derived from an EMBL/GenBank/DDBJ whole genome shotgun (WGS) entry which is preliminary data.</text>
</comment>
<dbReference type="InterPro" id="IPR050298">
    <property type="entry name" value="Gram-neg_bact_OMP"/>
</dbReference>
<dbReference type="GO" id="GO:0034220">
    <property type="term" value="P:monoatomic ion transmembrane transport"/>
    <property type="evidence" value="ECO:0007669"/>
    <property type="project" value="InterPro"/>
</dbReference>
<evidence type="ECO:0000256" key="11">
    <source>
        <dbReference type="SAM" id="SignalP"/>
    </source>
</evidence>
<evidence type="ECO:0000256" key="2">
    <source>
        <dbReference type="ARBA" id="ARBA00007539"/>
    </source>
</evidence>
<dbReference type="EMBL" id="MUYB01000020">
    <property type="protein sequence ID" value="OOS04321.1"/>
    <property type="molecule type" value="Genomic_DNA"/>
</dbReference>
<gene>
    <name evidence="13" type="ORF">B0188_05180</name>
</gene>
<evidence type="ECO:0000256" key="4">
    <source>
        <dbReference type="ARBA" id="ARBA00022452"/>
    </source>
</evidence>
<dbReference type="CDD" id="cd00342">
    <property type="entry name" value="gram_neg_porins"/>
    <property type="match status" value="1"/>
</dbReference>
<proteinExistence type="inferred from homology"/>
<dbReference type="Proteomes" id="UP000190023">
    <property type="component" value="Unassembled WGS sequence"/>
</dbReference>
<dbReference type="GO" id="GO:0015288">
    <property type="term" value="F:porin activity"/>
    <property type="evidence" value="ECO:0007669"/>
    <property type="project" value="UniProtKB-KW"/>
</dbReference>
<keyword evidence="14" id="KW-1185">Reference proteome</keyword>
<feature type="signal peptide" evidence="11">
    <location>
        <begin position="1"/>
        <end position="20"/>
    </location>
</feature>
<evidence type="ECO:0000256" key="6">
    <source>
        <dbReference type="ARBA" id="ARBA00022729"/>
    </source>
</evidence>
<dbReference type="PANTHER" id="PTHR34501:SF2">
    <property type="entry name" value="OUTER MEMBRANE PORIN F-RELATED"/>
    <property type="match status" value="1"/>
</dbReference>
<dbReference type="AlphaFoldDB" id="A0A1T0B3K0"/>
<reference evidence="13 14" key="1">
    <citation type="submission" date="2017-02" db="EMBL/GenBank/DDBJ databases">
        <title>Draft genome sequence of Haemophilus felis CCUG 31170 type strain.</title>
        <authorList>
            <person name="Engstrom-Jakobsson H."/>
            <person name="Salva-Serra F."/>
            <person name="Thorell K."/>
            <person name="Gonzales-Siles L."/>
            <person name="Karlsson R."/>
            <person name="Boulund F."/>
            <person name="Engstrand L."/>
            <person name="Kristiansson E."/>
            <person name="Moore E."/>
        </authorList>
    </citation>
    <scope>NUCLEOTIDE SEQUENCE [LARGE SCALE GENOMIC DNA]</scope>
    <source>
        <strain evidence="13 14">CCUG 31170</strain>
    </source>
</reference>
<dbReference type="GO" id="GO:0046930">
    <property type="term" value="C:pore complex"/>
    <property type="evidence" value="ECO:0007669"/>
    <property type="project" value="UniProtKB-KW"/>
</dbReference>
<dbReference type="InterPro" id="IPR033900">
    <property type="entry name" value="Gram_neg_porin_domain"/>
</dbReference>
<evidence type="ECO:0000259" key="12">
    <source>
        <dbReference type="Pfam" id="PF13609"/>
    </source>
</evidence>
<keyword evidence="9" id="KW-0472">Membrane</keyword>
<comment type="subcellular location">
    <subcellularLocation>
        <location evidence="1">Cell outer membrane</location>
        <topology evidence="1">Multi-pass membrane protein</topology>
    </subcellularLocation>
</comment>
<keyword evidence="3" id="KW-0813">Transport</keyword>
<accession>A0A1T0B3K0</accession>
<keyword evidence="6 11" id="KW-0732">Signal</keyword>
<dbReference type="Gene3D" id="2.40.160.10">
    <property type="entry name" value="Porin"/>
    <property type="match status" value="1"/>
</dbReference>
<dbReference type="OrthoDB" id="5689851at2"/>
<evidence type="ECO:0000256" key="3">
    <source>
        <dbReference type="ARBA" id="ARBA00022448"/>
    </source>
</evidence>
<dbReference type="Pfam" id="PF13609">
    <property type="entry name" value="Porin_4"/>
    <property type="match status" value="1"/>
</dbReference>
<evidence type="ECO:0000256" key="9">
    <source>
        <dbReference type="ARBA" id="ARBA00023136"/>
    </source>
</evidence>
<keyword evidence="5" id="KW-0812">Transmembrane</keyword>
<keyword evidence="4" id="KW-1134">Transmembrane beta strand</keyword>
<dbReference type="SUPFAM" id="SSF56935">
    <property type="entry name" value="Porins"/>
    <property type="match status" value="1"/>
</dbReference>
<feature type="chain" id="PRO_5012164967" description="Porin domain-containing protein" evidence="11">
    <location>
        <begin position="21"/>
        <end position="379"/>
    </location>
</feature>
<keyword evidence="10" id="KW-0998">Cell outer membrane</keyword>
<organism evidence="13 14">
    <name type="scientific">[Haemophilus] felis</name>
    <dbReference type="NCBI Taxonomy" id="123822"/>
    <lineage>
        <taxon>Bacteria</taxon>
        <taxon>Pseudomonadati</taxon>
        <taxon>Pseudomonadota</taxon>
        <taxon>Gammaproteobacteria</taxon>
        <taxon>Pasteurellales</taxon>
        <taxon>Pasteurellaceae</taxon>
    </lineage>
</organism>
<keyword evidence="7" id="KW-0406">Ion transport</keyword>
<dbReference type="PANTHER" id="PTHR34501">
    <property type="entry name" value="PROTEIN YDDL-RELATED"/>
    <property type="match status" value="1"/>
</dbReference>
<feature type="domain" description="Porin" evidence="12">
    <location>
        <begin position="7"/>
        <end position="356"/>
    </location>
</feature>
<dbReference type="InterPro" id="IPR001897">
    <property type="entry name" value="Porin_gammaproteobac"/>
</dbReference>
<evidence type="ECO:0000256" key="10">
    <source>
        <dbReference type="ARBA" id="ARBA00023237"/>
    </source>
</evidence>
<evidence type="ECO:0000256" key="5">
    <source>
        <dbReference type="ARBA" id="ARBA00022692"/>
    </source>
</evidence>
<dbReference type="STRING" id="123822.B0188_05180"/>
<dbReference type="InterPro" id="IPR023614">
    <property type="entry name" value="Porin_dom_sf"/>
</dbReference>
<evidence type="ECO:0000256" key="7">
    <source>
        <dbReference type="ARBA" id="ARBA00023065"/>
    </source>
</evidence>
<name>A0A1T0B3K0_9PAST</name>
<sequence>MKKTIVALTVAALAATSANAAVVYNQDGTKVEVSGQVRLLLDKSSTKYKYATPGFVDASTSKRVDLLNDSSRVDFSASQELGNGLSAFGFARVKFSDKNFGNAFELDQLYTGFKFDGVGKLSFGKQVTVADGLNASDYTYKLSGVNQVITNGNKVVSFKAENIANTGAHAGLSYVFDDSADKASENNRAVVLAAGYENNFDGLGVKFNTAYSHKKASKTHAEKAFLVASEVSYAGFSFGVDYSQAKATNEQSFSDAFLKTEAVGGVAKVDFFAGKVRALEIGAKYQINDDAKVYGVYKNVKYSNLVAEASAPLSAGSPVVRGPVNGSAKSAKLSGFALGAGYNLHKNVETFVELGREVLKYDAIKQTDSKAHVGLRVHF</sequence>
<protein>
    <recommendedName>
        <fullName evidence="12">Porin domain-containing protein</fullName>
    </recommendedName>
</protein>